<feature type="short sequence motif" description="DGA/G" evidence="4">
    <location>
        <begin position="165"/>
        <end position="167"/>
    </location>
</feature>
<dbReference type="AlphaFoldDB" id="A0A1T4PAL1"/>
<gene>
    <name evidence="6" type="ORF">SAMN02745110_01905</name>
</gene>
<dbReference type="PROSITE" id="PS51635">
    <property type="entry name" value="PNPLA"/>
    <property type="match status" value="1"/>
</dbReference>
<organism evidence="6 7">
    <name type="scientific">Eubacterium ruminantium</name>
    <dbReference type="NCBI Taxonomy" id="42322"/>
    <lineage>
        <taxon>Bacteria</taxon>
        <taxon>Bacillati</taxon>
        <taxon>Bacillota</taxon>
        <taxon>Clostridia</taxon>
        <taxon>Eubacteriales</taxon>
        <taxon>Eubacteriaceae</taxon>
        <taxon>Eubacterium</taxon>
    </lineage>
</organism>
<keyword evidence="3 4" id="KW-0443">Lipid metabolism</keyword>
<evidence type="ECO:0000259" key="5">
    <source>
        <dbReference type="PROSITE" id="PS51635"/>
    </source>
</evidence>
<reference evidence="6 7" key="1">
    <citation type="submission" date="2017-02" db="EMBL/GenBank/DDBJ databases">
        <authorList>
            <person name="Peterson S.W."/>
        </authorList>
    </citation>
    <scope>NUCLEOTIDE SEQUENCE [LARGE SCALE GENOMIC DNA]</scope>
    <source>
        <strain evidence="6 7">ATCC 17233</strain>
    </source>
</reference>
<keyword evidence="2 4" id="KW-0442">Lipid degradation</keyword>
<dbReference type="PANTHER" id="PTHR14226">
    <property type="entry name" value="NEUROPATHY TARGET ESTERASE/SWISS CHEESE D.MELANOGASTER"/>
    <property type="match status" value="1"/>
</dbReference>
<accession>A0A1T4PAL1</accession>
<keyword evidence="7" id="KW-1185">Reference proteome</keyword>
<feature type="domain" description="PNPLA" evidence="5">
    <location>
        <begin position="9"/>
        <end position="178"/>
    </location>
</feature>
<evidence type="ECO:0000256" key="3">
    <source>
        <dbReference type="ARBA" id="ARBA00023098"/>
    </source>
</evidence>
<dbReference type="InterPro" id="IPR037483">
    <property type="entry name" value="YjjU-like"/>
</dbReference>
<dbReference type="InterPro" id="IPR002641">
    <property type="entry name" value="PNPLA_dom"/>
</dbReference>
<name>A0A1T4PAL1_9FIRM</name>
<feature type="active site" description="Nucleophile" evidence="4">
    <location>
        <position position="42"/>
    </location>
</feature>
<dbReference type="InterPro" id="IPR016035">
    <property type="entry name" value="Acyl_Trfase/lysoPLipase"/>
</dbReference>
<evidence type="ECO:0000256" key="1">
    <source>
        <dbReference type="ARBA" id="ARBA00022801"/>
    </source>
</evidence>
<dbReference type="Pfam" id="PF19890">
    <property type="entry name" value="DUF6363"/>
    <property type="match status" value="1"/>
</dbReference>
<dbReference type="PANTHER" id="PTHR14226:SF25">
    <property type="entry name" value="PHOSPHOESTERASE"/>
    <property type="match status" value="1"/>
</dbReference>
<feature type="short sequence motif" description="GXGXXG" evidence="4">
    <location>
        <begin position="13"/>
        <end position="18"/>
    </location>
</feature>
<dbReference type="InterPro" id="IPR045943">
    <property type="entry name" value="DUF6363"/>
</dbReference>
<evidence type="ECO:0000313" key="6">
    <source>
        <dbReference type="EMBL" id="SJZ88564.1"/>
    </source>
</evidence>
<dbReference type="InterPro" id="IPR050301">
    <property type="entry name" value="NTE"/>
</dbReference>
<dbReference type="GO" id="GO:0016042">
    <property type="term" value="P:lipid catabolic process"/>
    <property type="evidence" value="ECO:0007669"/>
    <property type="project" value="UniProtKB-UniRule"/>
</dbReference>
<dbReference type="Gene3D" id="3.40.1090.10">
    <property type="entry name" value="Cytosolic phospholipase A2 catalytic domain"/>
    <property type="match status" value="2"/>
</dbReference>
<feature type="short sequence motif" description="GXSXG" evidence="4">
    <location>
        <begin position="40"/>
        <end position="44"/>
    </location>
</feature>
<evidence type="ECO:0000256" key="4">
    <source>
        <dbReference type="PROSITE-ProRule" id="PRU01161"/>
    </source>
</evidence>
<dbReference type="SUPFAM" id="SSF52151">
    <property type="entry name" value="FabD/lysophospholipase-like"/>
    <property type="match status" value="1"/>
</dbReference>
<dbReference type="EMBL" id="FUXA01000011">
    <property type="protein sequence ID" value="SJZ88564.1"/>
    <property type="molecule type" value="Genomic_DNA"/>
</dbReference>
<keyword evidence="1 4" id="KW-0378">Hydrolase</keyword>
<protein>
    <submittedName>
        <fullName evidence="6">Predicted phospholipase, patatin/cPLA2 family</fullName>
    </submittedName>
</protein>
<dbReference type="Proteomes" id="UP000189857">
    <property type="component" value="Unassembled WGS sequence"/>
</dbReference>
<dbReference type="CDD" id="cd07208">
    <property type="entry name" value="Pat_hypo_Ecoli_yjju_like"/>
    <property type="match status" value="1"/>
</dbReference>
<evidence type="ECO:0000256" key="2">
    <source>
        <dbReference type="ARBA" id="ARBA00022963"/>
    </source>
</evidence>
<dbReference type="RefSeq" id="WP_242870227.1">
    <property type="nucleotide sequence ID" value="NZ_FMTO01000010.1"/>
</dbReference>
<proteinExistence type="predicted"/>
<dbReference type="GO" id="GO:0016787">
    <property type="term" value="F:hydrolase activity"/>
    <property type="evidence" value="ECO:0007669"/>
    <property type="project" value="UniProtKB-UniRule"/>
</dbReference>
<dbReference type="Pfam" id="PF01734">
    <property type="entry name" value="Patatin"/>
    <property type="match status" value="1"/>
</dbReference>
<sequence>MMNDKRLGLVLEGGGMRGVYTAGVLDEFLENGIKVDGLVGVSAGILHGISYISEQYGRNIRYIIKYRSNPRFMSAKSYFKTGNICETEFCYHEIPEKLNKFDYDKFRENAKEVEVYAGCTNLENGKAEYVRIYDLATDDIDAVRASASLPLVSEIVEYRGLKLQDGGNADSIPLKFMMDKGFKKNIVVLTRPKGYVKKNSKTNGLMKAFYKEYPRYIETAENRAENYNASLKLCAEMEEAGDAFIIQPSRDLKVKRTEKKIEKIKRIYKLGRFDAQNKMEELKRFLENA</sequence>
<evidence type="ECO:0000313" key="7">
    <source>
        <dbReference type="Proteomes" id="UP000189857"/>
    </source>
</evidence>
<feature type="active site" description="Proton acceptor" evidence="4">
    <location>
        <position position="165"/>
    </location>
</feature>